<feature type="domain" description="Soluble ligand binding" evidence="5">
    <location>
        <begin position="226"/>
        <end position="274"/>
    </location>
</feature>
<sequence length="650" mass="69593">MNVRASRARLNLRPLVAALLAAASLGLGSLPTQAAPLSNSTDQEESGMGPVRLNSGRATGSEGMSLRENGSAQSTLRERKPAPYKPGEFEIYVNKLLGWEPVNSRIQGSDTQAQSATGEPERELLVKRLGAELMMPSATDDAPRQVPLDYVIGIGDEVQLTLWGSVDADLRLTVDNAGRIVVPRVGPILVAGLRYAELNEAISRRVGQVFKNFQASASLGRLRGIRVYVTGFAQRPGSYNISSLSTIVSALMQAGGPSAAGSFRQIELRRAGKPAVKFDLYDLLLKGNRAADLPLQSEDVVHIGPVGAQLAVLGSINKPVIAEIKPGETIDDALNMAGGFNPVADRSRISIERLSERNDRRVTELALPAQSSQPLSNGDILRAFSSVAATLPQHKQYKRVRVEGEVQRPGEYVLAPNSTINEAIQAAGGMTPLAYVFGTEFSRESVRIKQQENYERALRDLETEFARATSTQRALTADESAAQAARATGTTRLIERLRAVKPTGRVVLQLSADATSLPELTLEEGDRIMIPPRPTTVGVFGSVFNNGSFLWKSGSSVDDALRLAGGPTRGADTSSTFVLRANGSVISAQQTSGGWVSFGSALANVAALPGDTVFVPEEMNKTTFMQSAKEWTQILYQFGLGAAALKTIKN</sequence>
<proteinExistence type="predicted"/>
<feature type="signal peptide" evidence="3">
    <location>
        <begin position="1"/>
        <end position="34"/>
    </location>
</feature>
<evidence type="ECO:0000256" key="1">
    <source>
        <dbReference type="ARBA" id="ARBA00022729"/>
    </source>
</evidence>
<dbReference type="InterPro" id="IPR049712">
    <property type="entry name" value="Poly_export"/>
</dbReference>
<keyword evidence="1 3" id="KW-0732">Signal</keyword>
<reference evidence="6 7" key="1">
    <citation type="submission" date="2019-03" db="EMBL/GenBank/DDBJ databases">
        <title>Genomic Encyclopedia of Type Strains, Phase IV (KMG-IV): sequencing the most valuable type-strain genomes for metagenomic binning, comparative biology and taxonomic classification.</title>
        <authorList>
            <person name="Goeker M."/>
        </authorList>
    </citation>
    <scope>NUCLEOTIDE SEQUENCE [LARGE SCALE GENOMIC DNA]</scope>
    <source>
        <strain evidence="6 7">DSM 25082</strain>
    </source>
</reference>
<protein>
    <submittedName>
        <fullName evidence="6">Protein involved in polysaccharide export with SLBB domain</fullName>
    </submittedName>
</protein>
<evidence type="ECO:0000313" key="6">
    <source>
        <dbReference type="EMBL" id="TDP07580.1"/>
    </source>
</evidence>
<feature type="domain" description="Polysaccharide export protein N-terminal" evidence="4">
    <location>
        <begin position="146"/>
        <end position="218"/>
    </location>
</feature>
<dbReference type="Pfam" id="PF10531">
    <property type="entry name" value="SLBB"/>
    <property type="match status" value="4"/>
</dbReference>
<feature type="domain" description="Soluble ligand binding" evidence="5">
    <location>
        <begin position="311"/>
        <end position="356"/>
    </location>
</feature>
<dbReference type="Gene3D" id="3.30.1950.10">
    <property type="entry name" value="wza like domain"/>
    <property type="match status" value="1"/>
</dbReference>
<comment type="caution">
    <text evidence="6">The sequence shown here is derived from an EMBL/GenBank/DDBJ whole genome shotgun (WGS) entry which is preliminary data.</text>
</comment>
<dbReference type="GO" id="GO:0015159">
    <property type="term" value="F:polysaccharide transmembrane transporter activity"/>
    <property type="evidence" value="ECO:0007669"/>
    <property type="project" value="InterPro"/>
</dbReference>
<accession>A0A4R6MYA8</accession>
<dbReference type="PANTHER" id="PTHR33619">
    <property type="entry name" value="POLYSACCHARIDE EXPORT PROTEIN GFCE-RELATED"/>
    <property type="match status" value="1"/>
</dbReference>
<gene>
    <name evidence="6" type="ORF">DFR39_107113</name>
</gene>
<feature type="domain" description="Soluble ligand binding" evidence="5">
    <location>
        <begin position="537"/>
        <end position="586"/>
    </location>
</feature>
<evidence type="ECO:0000313" key="7">
    <source>
        <dbReference type="Proteomes" id="UP000295357"/>
    </source>
</evidence>
<evidence type="ECO:0000259" key="5">
    <source>
        <dbReference type="Pfam" id="PF10531"/>
    </source>
</evidence>
<dbReference type="EMBL" id="SNXE01000007">
    <property type="protein sequence ID" value="TDP07580.1"/>
    <property type="molecule type" value="Genomic_DNA"/>
</dbReference>
<dbReference type="Proteomes" id="UP000295357">
    <property type="component" value="Unassembled WGS sequence"/>
</dbReference>
<dbReference type="OrthoDB" id="9815244at2"/>
<dbReference type="InterPro" id="IPR019554">
    <property type="entry name" value="Soluble_ligand-bd"/>
</dbReference>
<keyword evidence="7" id="KW-1185">Reference proteome</keyword>
<dbReference type="Gene3D" id="3.10.560.10">
    <property type="entry name" value="Outer membrane lipoprotein wza domain like"/>
    <property type="match status" value="4"/>
</dbReference>
<organism evidence="6 7">
    <name type="scientific">Roseateles asaccharophilus</name>
    <dbReference type="NCBI Taxonomy" id="582607"/>
    <lineage>
        <taxon>Bacteria</taxon>
        <taxon>Pseudomonadati</taxon>
        <taxon>Pseudomonadota</taxon>
        <taxon>Betaproteobacteria</taxon>
        <taxon>Burkholderiales</taxon>
        <taxon>Sphaerotilaceae</taxon>
        <taxon>Roseateles</taxon>
    </lineage>
</organism>
<evidence type="ECO:0000256" key="3">
    <source>
        <dbReference type="SAM" id="SignalP"/>
    </source>
</evidence>
<name>A0A4R6MYA8_9BURK</name>
<dbReference type="Pfam" id="PF02563">
    <property type="entry name" value="Poly_export"/>
    <property type="match status" value="1"/>
</dbReference>
<feature type="domain" description="Soluble ligand binding" evidence="5">
    <location>
        <begin position="399"/>
        <end position="435"/>
    </location>
</feature>
<dbReference type="PANTHER" id="PTHR33619:SF3">
    <property type="entry name" value="POLYSACCHARIDE EXPORT PROTEIN GFCE-RELATED"/>
    <property type="match status" value="1"/>
</dbReference>
<dbReference type="InterPro" id="IPR003715">
    <property type="entry name" value="Poly_export_N"/>
</dbReference>
<evidence type="ECO:0000256" key="2">
    <source>
        <dbReference type="SAM" id="MobiDB-lite"/>
    </source>
</evidence>
<dbReference type="AlphaFoldDB" id="A0A4R6MYA8"/>
<dbReference type="RefSeq" id="WP_133604376.1">
    <property type="nucleotide sequence ID" value="NZ_JAUFPJ010000008.1"/>
</dbReference>
<feature type="region of interest" description="Disordered" evidence="2">
    <location>
        <begin position="34"/>
        <end position="82"/>
    </location>
</feature>
<feature type="chain" id="PRO_5020559267" evidence="3">
    <location>
        <begin position="35"/>
        <end position="650"/>
    </location>
</feature>
<evidence type="ECO:0000259" key="4">
    <source>
        <dbReference type="Pfam" id="PF02563"/>
    </source>
</evidence>